<evidence type="ECO:0000256" key="1">
    <source>
        <dbReference type="SAM" id="MobiDB-lite"/>
    </source>
</evidence>
<dbReference type="GeneID" id="37028666"/>
<dbReference type="EMBL" id="KZ819675">
    <property type="protein sequence ID" value="PWN25527.1"/>
    <property type="molecule type" value="Genomic_DNA"/>
</dbReference>
<name>A0A316UJR8_9BASI</name>
<dbReference type="RefSeq" id="XP_025360139.1">
    <property type="nucleotide sequence ID" value="XM_025506843.1"/>
</dbReference>
<feature type="compositionally biased region" description="Low complexity" evidence="1">
    <location>
        <begin position="417"/>
        <end position="427"/>
    </location>
</feature>
<dbReference type="AlphaFoldDB" id="A0A316UJR8"/>
<feature type="region of interest" description="Disordered" evidence="1">
    <location>
        <begin position="473"/>
        <end position="496"/>
    </location>
</feature>
<sequence>MAQTSATRARESSSDERDSATPGTPPPPSVAPLSTATQTTATPAQPPAAGVSASMRTADAVASSSSVTLDAAPPAAAEDPMASLGLPSPEAFDAWLPKCEFESQEAAELALKTFALTHGFSIATQVSWPNRRYPSKWKRCTKGGAPRNRVPVDDRVRNRKSRRTECPFVAEIHQTKKRTWTLHIQNAHHNHARDMAGSGLAIHSSQRGFTAEEKAHIAMEVRKAVAEGNIPPSKPLFDWVHENNPNSRTTMRDVLNAIQKVKDALVKEDPEKWTDFFDKQRDRKCGYCDQKGHTKLNCEKRLQDRANGVEEGPEIGKRRQKAAQRAKEKEAARRKRQQEEEEARMAAAAARTTAQAQQQDRSEHQPPQQQSQSSTQAPRAPRPTSPPRASASHQQPTHYQQPWPGHHTAFDPQLANSSSLSGEGSLSAAWRHNAHPHHHGHQNGSGHERIYAGQNNGAGLTGFGGTAMPMGGAWPQAAPPSYLSSSAVQRGYGREG</sequence>
<feature type="region of interest" description="Disordered" evidence="1">
    <location>
        <begin position="306"/>
        <end position="457"/>
    </location>
</feature>
<feature type="compositionally biased region" description="Low complexity" evidence="1">
    <location>
        <begin position="31"/>
        <end position="49"/>
    </location>
</feature>
<feature type="compositionally biased region" description="Basic residues" evidence="1">
    <location>
        <begin position="432"/>
        <end position="441"/>
    </location>
</feature>
<dbReference type="STRING" id="1569628.A0A316UJR8"/>
<reference evidence="2 3" key="1">
    <citation type="journal article" date="2018" name="Mol. Biol. Evol.">
        <title>Broad Genomic Sampling Reveals a Smut Pathogenic Ancestry of the Fungal Clade Ustilaginomycotina.</title>
        <authorList>
            <person name="Kijpornyongpan T."/>
            <person name="Mondo S.J."/>
            <person name="Barry K."/>
            <person name="Sandor L."/>
            <person name="Lee J."/>
            <person name="Lipzen A."/>
            <person name="Pangilinan J."/>
            <person name="LaButti K."/>
            <person name="Hainaut M."/>
            <person name="Henrissat B."/>
            <person name="Grigoriev I.V."/>
            <person name="Spatafora J.W."/>
            <person name="Aime M.C."/>
        </authorList>
    </citation>
    <scope>NUCLEOTIDE SEQUENCE [LARGE SCALE GENOMIC DNA]</scope>
    <source>
        <strain evidence="2 3">MCA 5214</strain>
    </source>
</reference>
<evidence type="ECO:0000313" key="3">
    <source>
        <dbReference type="Proteomes" id="UP000245884"/>
    </source>
</evidence>
<dbReference type="Proteomes" id="UP000245884">
    <property type="component" value="Unassembled WGS sequence"/>
</dbReference>
<feature type="region of interest" description="Disordered" evidence="1">
    <location>
        <begin position="1"/>
        <end position="59"/>
    </location>
</feature>
<dbReference type="PANTHER" id="PTHR47718">
    <property type="entry name" value="OS01G0519700 PROTEIN"/>
    <property type="match status" value="1"/>
</dbReference>
<accession>A0A316UJR8</accession>
<proteinExistence type="predicted"/>
<evidence type="ECO:0008006" key="4">
    <source>
        <dbReference type="Google" id="ProtNLM"/>
    </source>
</evidence>
<gene>
    <name evidence="2" type="ORF">BDZ90DRAFT_233971</name>
</gene>
<protein>
    <recommendedName>
        <fullName evidence="4">FAR1 domain-containing protein</fullName>
    </recommendedName>
</protein>
<keyword evidence="3" id="KW-1185">Reference proteome</keyword>
<evidence type="ECO:0000313" key="2">
    <source>
        <dbReference type="EMBL" id="PWN25527.1"/>
    </source>
</evidence>
<feature type="compositionally biased region" description="Basic and acidic residues" evidence="1">
    <location>
        <begin position="8"/>
        <end position="19"/>
    </location>
</feature>
<dbReference type="PANTHER" id="PTHR47718:SF3">
    <property type="entry name" value="PROTEIN FAR1-RELATED SEQUENCE 5-LIKE"/>
    <property type="match status" value="1"/>
</dbReference>
<feature type="compositionally biased region" description="Low complexity" evidence="1">
    <location>
        <begin position="345"/>
        <end position="379"/>
    </location>
</feature>
<organism evidence="2 3">
    <name type="scientific">Jaminaea rosea</name>
    <dbReference type="NCBI Taxonomy" id="1569628"/>
    <lineage>
        <taxon>Eukaryota</taxon>
        <taxon>Fungi</taxon>
        <taxon>Dikarya</taxon>
        <taxon>Basidiomycota</taxon>
        <taxon>Ustilaginomycotina</taxon>
        <taxon>Exobasidiomycetes</taxon>
        <taxon>Microstromatales</taxon>
        <taxon>Microstromatales incertae sedis</taxon>
        <taxon>Jaminaea</taxon>
    </lineage>
</organism>